<sequence>MAISLLISDESLGVVQGRQRVREAERGLEAVLSDHVTVPRRGEPSHASEPGEAPADGRGLALARLWELTHSRLDLYHEIATQQARQSFRNAQAAMVTGFVLLAAFVVVALNASTTAGAVVAGGLGAVSAALAGFVSRTFVKSQETAAGHLKAYFDQPLEFARYLAAERLVADADLSREQRAEVITTLAQSIAAGPAVGAPVVDTGGQ</sequence>
<evidence type="ECO:0000256" key="1">
    <source>
        <dbReference type="SAM" id="Phobius"/>
    </source>
</evidence>
<proteinExistence type="predicted"/>
<gene>
    <name evidence="3" type="ORF">G3I71_29280</name>
</gene>
<evidence type="ECO:0000259" key="2">
    <source>
        <dbReference type="Pfam" id="PF20712"/>
    </source>
</evidence>
<dbReference type="EMBL" id="JAAGLU010000026">
    <property type="protein sequence ID" value="NEC89809.1"/>
    <property type="molecule type" value="Genomic_DNA"/>
</dbReference>
<name>A0A6B3BZI9_9ACTN</name>
<dbReference type="AlphaFoldDB" id="A0A6B3BZI9"/>
<organism evidence="3">
    <name type="scientific">Streptomyces sp. SID12501</name>
    <dbReference type="NCBI Taxonomy" id="2706042"/>
    <lineage>
        <taxon>Bacteria</taxon>
        <taxon>Bacillati</taxon>
        <taxon>Actinomycetota</taxon>
        <taxon>Actinomycetes</taxon>
        <taxon>Kitasatosporales</taxon>
        <taxon>Streptomycetaceae</taxon>
        <taxon>Streptomyces</taxon>
    </lineage>
</organism>
<keyword evidence="1" id="KW-0472">Membrane</keyword>
<keyword evidence="1" id="KW-1133">Transmembrane helix</keyword>
<accession>A0A6B3BZI9</accession>
<feature type="transmembrane region" description="Helical" evidence="1">
    <location>
        <begin position="93"/>
        <end position="110"/>
    </location>
</feature>
<feature type="transmembrane region" description="Helical" evidence="1">
    <location>
        <begin position="116"/>
        <end position="135"/>
    </location>
</feature>
<feature type="domain" description="Cyanobacterial TRADD-N associated 2 transmembrane" evidence="2">
    <location>
        <begin position="80"/>
        <end position="142"/>
    </location>
</feature>
<protein>
    <recommendedName>
        <fullName evidence="2">Cyanobacterial TRADD-N associated 2 transmembrane domain-containing protein</fullName>
    </recommendedName>
</protein>
<evidence type="ECO:0000313" key="3">
    <source>
        <dbReference type="EMBL" id="NEC89809.1"/>
    </source>
</evidence>
<dbReference type="RefSeq" id="WP_164319101.1">
    <property type="nucleotide sequence ID" value="NZ_JAAGLU010000026.1"/>
</dbReference>
<dbReference type="Pfam" id="PF20712">
    <property type="entry name" value="CyanoTRADDas_TM"/>
    <property type="match status" value="1"/>
</dbReference>
<dbReference type="InterPro" id="IPR048567">
    <property type="entry name" value="CyanoTRADDas_TM"/>
</dbReference>
<reference evidence="3" key="1">
    <citation type="submission" date="2020-01" db="EMBL/GenBank/DDBJ databases">
        <title>Insect and environment-associated Actinomycetes.</title>
        <authorList>
            <person name="Currrie C."/>
            <person name="Chevrette M."/>
            <person name="Carlson C."/>
            <person name="Stubbendieck R."/>
            <person name="Wendt-Pienkowski E."/>
        </authorList>
    </citation>
    <scope>NUCLEOTIDE SEQUENCE</scope>
    <source>
        <strain evidence="3">SID12501</strain>
    </source>
</reference>
<comment type="caution">
    <text evidence="3">The sequence shown here is derived from an EMBL/GenBank/DDBJ whole genome shotgun (WGS) entry which is preliminary data.</text>
</comment>
<keyword evidence="1" id="KW-0812">Transmembrane</keyword>